<name>A0A9W6L6U4_9PSEU</name>
<sequence>MTLLRVTWRQVTRWRAERQLLTRGESDAVEVARRLTGIHAQVASSSVAIAAVRGSSDGVDAALWSRRALVRTWAMRGTLHLLPADELGLWAAALTDRESRRRFPPSWEREHGVSGETLHAITGAIGRVLDAEPVTRAELVERVCADLGRPEVAGPLATSWGALLKPAAARGLLCSGPDGTFVSPAGWLGRPLDGWAAAEANRAVLLRFLAVNGPATAPDVARWWGEQPAPAKRWIKAAPVVPVEIDDEAGFVVRAEDADALAAVPAAGEHPGDGPFLLPGFDPWVIAPLSHRRRAIPEGRESEVSRTAGWISPVLVVDGRVAGVWERSDETITVRAFTRLPAAVRKAVATRAGADVVWS</sequence>
<evidence type="ECO:0000313" key="1">
    <source>
        <dbReference type="EMBL" id="GLL13160.1"/>
    </source>
</evidence>
<evidence type="ECO:0008006" key="3">
    <source>
        <dbReference type="Google" id="ProtNLM"/>
    </source>
</evidence>
<keyword evidence="2" id="KW-1185">Reference proteome</keyword>
<gene>
    <name evidence="1" type="ORF">GCM10017577_43030</name>
</gene>
<evidence type="ECO:0000313" key="2">
    <source>
        <dbReference type="Proteomes" id="UP001143463"/>
    </source>
</evidence>
<dbReference type="PANTHER" id="PTHR38479:SF2">
    <property type="entry name" value="WINGED HELIX DNA-BINDING DOMAIN-CONTAINING PROTEIN"/>
    <property type="match status" value="1"/>
</dbReference>
<dbReference type="EMBL" id="BSFQ01000019">
    <property type="protein sequence ID" value="GLL13160.1"/>
    <property type="molecule type" value="Genomic_DNA"/>
</dbReference>
<dbReference type="Pfam" id="PF06224">
    <property type="entry name" value="AlkZ-like"/>
    <property type="match status" value="1"/>
</dbReference>
<reference evidence="1" key="2">
    <citation type="submission" date="2023-01" db="EMBL/GenBank/DDBJ databases">
        <authorList>
            <person name="Sun Q."/>
            <person name="Evtushenko L."/>
        </authorList>
    </citation>
    <scope>NUCLEOTIDE SEQUENCE</scope>
    <source>
        <strain evidence="1">VKM Ac-1069</strain>
    </source>
</reference>
<dbReference type="RefSeq" id="WP_051737217.1">
    <property type="nucleotide sequence ID" value="NZ_BAAAUZ010000039.1"/>
</dbReference>
<reference evidence="1" key="1">
    <citation type="journal article" date="2014" name="Int. J. Syst. Evol. Microbiol.">
        <title>Complete genome sequence of Corynebacterium casei LMG S-19264T (=DSM 44701T), isolated from a smear-ripened cheese.</title>
        <authorList>
            <consortium name="US DOE Joint Genome Institute (JGI-PGF)"/>
            <person name="Walter F."/>
            <person name="Albersmeier A."/>
            <person name="Kalinowski J."/>
            <person name="Ruckert C."/>
        </authorList>
    </citation>
    <scope>NUCLEOTIDE SEQUENCE</scope>
    <source>
        <strain evidence="1">VKM Ac-1069</strain>
    </source>
</reference>
<organism evidence="1 2">
    <name type="scientific">Pseudonocardia halophobica</name>
    <dbReference type="NCBI Taxonomy" id="29401"/>
    <lineage>
        <taxon>Bacteria</taxon>
        <taxon>Bacillati</taxon>
        <taxon>Actinomycetota</taxon>
        <taxon>Actinomycetes</taxon>
        <taxon>Pseudonocardiales</taxon>
        <taxon>Pseudonocardiaceae</taxon>
        <taxon>Pseudonocardia</taxon>
    </lineage>
</organism>
<dbReference type="AlphaFoldDB" id="A0A9W6L6U4"/>
<dbReference type="PANTHER" id="PTHR38479">
    <property type="entry name" value="LMO0824 PROTEIN"/>
    <property type="match status" value="1"/>
</dbReference>
<comment type="caution">
    <text evidence="1">The sequence shown here is derived from an EMBL/GenBank/DDBJ whole genome shotgun (WGS) entry which is preliminary data.</text>
</comment>
<dbReference type="Proteomes" id="UP001143463">
    <property type="component" value="Unassembled WGS sequence"/>
</dbReference>
<protein>
    <recommendedName>
        <fullName evidence="3">Winged helix DNA-binding domain-containing protein</fullName>
    </recommendedName>
</protein>
<proteinExistence type="predicted"/>
<accession>A0A9W6L6U4</accession>
<dbReference type="InterPro" id="IPR009351">
    <property type="entry name" value="AlkZ-like"/>
</dbReference>